<protein>
    <recommendedName>
        <fullName evidence="6">ATP-dependent RNA helicase Ski2/MTR4 C-terminal domain-containing protein</fullName>
    </recommendedName>
</protein>
<dbReference type="RefSeq" id="WP_207118214.1">
    <property type="nucleotide sequence ID" value="NZ_JAFLEQ010000003.1"/>
</dbReference>
<evidence type="ECO:0000259" key="6">
    <source>
        <dbReference type="SMART" id="SM01142"/>
    </source>
</evidence>
<keyword evidence="4" id="KW-0067">ATP-binding</keyword>
<dbReference type="InterPro" id="IPR050699">
    <property type="entry name" value="RNA-DNA_Helicase"/>
</dbReference>
<dbReference type="Proteomes" id="UP000664332">
    <property type="component" value="Unassembled WGS sequence"/>
</dbReference>
<evidence type="ECO:0000256" key="1">
    <source>
        <dbReference type="ARBA" id="ARBA00022741"/>
    </source>
</evidence>
<evidence type="ECO:0000256" key="4">
    <source>
        <dbReference type="ARBA" id="ARBA00022840"/>
    </source>
</evidence>
<keyword evidence="8" id="KW-1185">Reference proteome</keyword>
<dbReference type="PANTHER" id="PTHR12131:SF1">
    <property type="entry name" value="ATP-DEPENDENT RNA HELICASE SUPV3L1, MITOCHONDRIAL-RELATED"/>
    <property type="match status" value="1"/>
</dbReference>
<dbReference type="Pfam" id="PF08148">
    <property type="entry name" value="DSHCT"/>
    <property type="match status" value="1"/>
</dbReference>
<evidence type="ECO:0000256" key="5">
    <source>
        <dbReference type="SAM" id="MobiDB-lite"/>
    </source>
</evidence>
<evidence type="ECO:0000256" key="2">
    <source>
        <dbReference type="ARBA" id="ARBA00022801"/>
    </source>
</evidence>
<dbReference type="Pfam" id="PF26090">
    <property type="entry name" value="SH3_HelY"/>
    <property type="match status" value="1"/>
</dbReference>
<dbReference type="GO" id="GO:0055087">
    <property type="term" value="C:Ski complex"/>
    <property type="evidence" value="ECO:0007669"/>
    <property type="project" value="TreeGrafter"/>
</dbReference>
<dbReference type="InterPro" id="IPR027417">
    <property type="entry name" value="P-loop_NTPase"/>
</dbReference>
<organism evidence="7 8">
    <name type="scientific">Corynebacterium mendelii</name>
    <dbReference type="NCBI Taxonomy" id="2765362"/>
    <lineage>
        <taxon>Bacteria</taxon>
        <taxon>Bacillati</taxon>
        <taxon>Actinomycetota</taxon>
        <taxon>Actinomycetes</taxon>
        <taxon>Mycobacteriales</taxon>
        <taxon>Corynebacteriaceae</taxon>
        <taxon>Corynebacterium</taxon>
    </lineage>
</organism>
<dbReference type="GO" id="GO:0016787">
    <property type="term" value="F:hydrolase activity"/>
    <property type="evidence" value="ECO:0007669"/>
    <property type="project" value="UniProtKB-KW"/>
</dbReference>
<feature type="region of interest" description="Disordered" evidence="5">
    <location>
        <begin position="702"/>
        <end position="725"/>
    </location>
</feature>
<dbReference type="GO" id="GO:0070478">
    <property type="term" value="P:nuclear-transcribed mRNA catabolic process, 3'-5' exonucleolytic nonsense-mediated decay"/>
    <property type="evidence" value="ECO:0007669"/>
    <property type="project" value="TreeGrafter"/>
</dbReference>
<comment type="caution">
    <text evidence="7">The sequence shown here is derived from an EMBL/GenBank/DDBJ whole genome shotgun (WGS) entry which is preliminary data.</text>
</comment>
<dbReference type="GO" id="GO:0004386">
    <property type="term" value="F:helicase activity"/>
    <property type="evidence" value="ECO:0007669"/>
    <property type="project" value="UniProtKB-KW"/>
</dbReference>
<sequence>MEPGSFSRTDEHTATAASTVESFFTGLDRQAEPHQLQACELVAGGANVLLSALPGAGARLIGAFAAWHNRDTGGRCAWIVDAPLTATHRRRELENLLDGTKVGLIMDGREINADAPVVVTTVEIMRTRMHTLPGRFAALNKVILDGVHHIGDRVSGPAWEEVMMAVGGSVPYVAICDRGPDAADLAVWLGNLGQKVELVTVDTRPVPLKHWVIAADALLPLHESQHADGHAGTTAASPAGQTGGDNHGDGGDGTPVTFTGAGKTATAAGRSDRGQPGGEPTREELFDQLLALARASVPPETTSLWGPRRPKGQKVPPVNWGRRPLVAGSSTGYHRQLEILADNAMLPAVVVVPGRLRCDQVAESCLAHEVRLTDKQESAAIRRIVEAAVAGIPIEDLDELRFSVLRSQLVAGYAAHHTGVLPLFRRMIEDLFVRGLVKVVFTAGEEEALFTPQTKTVVLSSRRHHTPEAEEQITASTWARLAARAGRKGLDDYGHAVVVADDTVTAAQLAAMATGIPPRLKSALVPYHGMAARLTDAYGYHRARTLVACSFAERRDRTFTGEITARIREAETMVDKLHTAIADNAGQAPGTTGRDEMVQLVVDYALLCNQRMSHLDYLAGQAHRNLRRTIAKRLTEFNHGDVIALPGRRSTRLAAVVNDSAPQGNDPVVHIFHPSGRGEWLTADSVAYPPVKVGVMRLERPPKNAARPRSRKISASPVSRRKRAESFSRVPDYRAQVSAGFAAGKYPVPDFPERSIGDDYLSALDDRIAAHPVHGWEERELMRLLADRLIEARRSLAQLRDQRIELGVGTTRIFDITCSQLTSLGYMDDATAQHTAADPADGDDDGDGDVDGKTAVADKKLTATGTLLAGLTGRFSLLAAECISRGVWSGLSPAELAGVASMCTGPAGNTTGVEAPTRAMQFAMTVTRMTWWQLEQSARARGLAPAQAPNEQACVAMYLWTTGKTLAECRETARLAGQSLSPGMFVDWAQATTRLLETIVTLSGDRHLAAVASQAISHIRRGVVTWGY</sequence>
<dbReference type="SMART" id="SM01142">
    <property type="entry name" value="DSHCT"/>
    <property type="match status" value="1"/>
</dbReference>
<feature type="domain" description="ATP-dependent RNA helicase Ski2/MTR4 C-terminal" evidence="6">
    <location>
        <begin position="856"/>
        <end position="1024"/>
    </location>
</feature>
<feature type="region of interest" description="Disordered" evidence="5">
    <location>
        <begin position="298"/>
        <end position="323"/>
    </location>
</feature>
<dbReference type="EMBL" id="JAFLEQ010000003">
    <property type="protein sequence ID" value="MBN9643514.1"/>
    <property type="molecule type" value="Genomic_DNA"/>
</dbReference>
<evidence type="ECO:0000256" key="3">
    <source>
        <dbReference type="ARBA" id="ARBA00022806"/>
    </source>
</evidence>
<feature type="compositionally biased region" description="Low complexity" evidence="5">
    <location>
        <begin position="257"/>
        <end position="269"/>
    </location>
</feature>
<keyword evidence="3" id="KW-0347">Helicase</keyword>
<keyword evidence="2" id="KW-0378">Hydrolase</keyword>
<dbReference type="Gene3D" id="3.40.50.300">
    <property type="entry name" value="P-loop containing nucleotide triphosphate hydrolases"/>
    <property type="match status" value="2"/>
</dbReference>
<dbReference type="InterPro" id="IPR012961">
    <property type="entry name" value="Ski2/MTR4_C"/>
</dbReference>
<dbReference type="GO" id="GO:0005524">
    <property type="term" value="F:ATP binding"/>
    <property type="evidence" value="ECO:0007669"/>
    <property type="project" value="UniProtKB-KW"/>
</dbReference>
<evidence type="ECO:0000313" key="7">
    <source>
        <dbReference type="EMBL" id="MBN9643514.1"/>
    </source>
</evidence>
<dbReference type="PANTHER" id="PTHR12131">
    <property type="entry name" value="ATP-DEPENDENT RNA AND DNA HELICASE"/>
    <property type="match status" value="1"/>
</dbReference>
<accession>A0A939DZ60</accession>
<proteinExistence type="predicted"/>
<gene>
    <name evidence="7" type="ORF">JZY06_02560</name>
</gene>
<dbReference type="InterPro" id="IPR058621">
    <property type="entry name" value="SH3_HelY"/>
</dbReference>
<reference evidence="7" key="1">
    <citation type="submission" date="2021-03" db="EMBL/GenBank/DDBJ databases">
        <authorList>
            <person name="Sun Q."/>
        </authorList>
    </citation>
    <scope>NUCLEOTIDE SEQUENCE</scope>
    <source>
        <strain evidence="7">CCM 8862</strain>
    </source>
</reference>
<evidence type="ECO:0000313" key="8">
    <source>
        <dbReference type="Proteomes" id="UP000664332"/>
    </source>
</evidence>
<dbReference type="AlphaFoldDB" id="A0A939DZ60"/>
<dbReference type="SUPFAM" id="SSF52540">
    <property type="entry name" value="P-loop containing nucleoside triphosphate hydrolases"/>
    <property type="match status" value="2"/>
</dbReference>
<keyword evidence="1" id="KW-0547">Nucleotide-binding</keyword>
<dbReference type="Gene3D" id="1.10.3380.30">
    <property type="match status" value="1"/>
</dbReference>
<feature type="region of interest" description="Disordered" evidence="5">
    <location>
        <begin position="226"/>
        <end position="281"/>
    </location>
</feature>
<name>A0A939DZ60_9CORY</name>